<sequence>MQSLRFASVTDLLHSFFKSSQCSRQFATDGAVERLDNLVFVYGTLKNGEPNHRVMTDPTTGNHHFIGRGRTESKFPLVVASKFNIPFCLYSPGQGMKICGEVYAVDDDKMRALDELENHPVFYQRKRERVLIDNGAVIEPWLYFLMKWEPSFLNESSECIEDYSSSGTHGRPYNAREQCQSEKDL</sequence>
<dbReference type="Proteomes" id="UP001608902">
    <property type="component" value="Unassembled WGS sequence"/>
</dbReference>
<reference evidence="6 7" key="1">
    <citation type="submission" date="2024-08" db="EMBL/GenBank/DDBJ databases">
        <title>Gnathostoma spinigerum genome.</title>
        <authorList>
            <person name="Gonzalez-Bertolin B."/>
            <person name="Monzon S."/>
            <person name="Zaballos A."/>
            <person name="Jimenez P."/>
            <person name="Dekumyoy P."/>
            <person name="Varona S."/>
            <person name="Cuesta I."/>
            <person name="Sumanam S."/>
            <person name="Adisakwattana P."/>
            <person name="Gasser R.B."/>
            <person name="Hernandez-Gonzalez A."/>
            <person name="Young N.D."/>
            <person name="Perteguer M.J."/>
        </authorList>
    </citation>
    <scope>NUCLEOTIDE SEQUENCE [LARGE SCALE GENOMIC DNA]</scope>
    <source>
        <strain evidence="6">AL3</strain>
        <tissue evidence="6">Liver</tissue>
    </source>
</reference>
<protein>
    <recommendedName>
        <fullName evidence="3">Gamma-glutamylcyclotransferase family protein</fullName>
    </recommendedName>
</protein>
<comment type="similarity">
    <text evidence="1 3">Belongs to the gamma-glutamylcyclotransferase family.</text>
</comment>
<dbReference type="InterPro" id="IPR009288">
    <property type="entry name" value="AIG2-like_dom"/>
</dbReference>
<organism evidence="6 7">
    <name type="scientific">Gnathostoma spinigerum</name>
    <dbReference type="NCBI Taxonomy" id="75299"/>
    <lineage>
        <taxon>Eukaryota</taxon>
        <taxon>Metazoa</taxon>
        <taxon>Ecdysozoa</taxon>
        <taxon>Nematoda</taxon>
        <taxon>Chromadorea</taxon>
        <taxon>Rhabditida</taxon>
        <taxon>Spirurina</taxon>
        <taxon>Gnathostomatomorpha</taxon>
        <taxon>Gnathostomatoidea</taxon>
        <taxon>Gnathostomatidae</taxon>
        <taxon>Gnathostoma</taxon>
    </lineage>
</organism>
<comment type="caution">
    <text evidence="6">The sequence shown here is derived from an EMBL/GenBank/DDBJ whole genome shotgun (WGS) entry which is preliminary data.</text>
</comment>
<evidence type="ECO:0000259" key="5">
    <source>
        <dbReference type="Pfam" id="PF06094"/>
    </source>
</evidence>
<evidence type="ECO:0000256" key="1">
    <source>
        <dbReference type="ARBA" id="ARBA00008861"/>
    </source>
</evidence>
<evidence type="ECO:0000256" key="3">
    <source>
        <dbReference type="RuleBase" id="RU367036"/>
    </source>
</evidence>
<feature type="region of interest" description="Disordered" evidence="4">
    <location>
        <begin position="164"/>
        <end position="185"/>
    </location>
</feature>
<dbReference type="InterPro" id="IPR036568">
    <property type="entry name" value="GGCT-like_sf"/>
</dbReference>
<dbReference type="PANTHER" id="PTHR12510:SF4">
    <property type="entry name" value="GAMMA-GLUTAMYLAMINECYCLOTRANSFERASE"/>
    <property type="match status" value="1"/>
</dbReference>
<name>A0ABD6EQT9_9BILA</name>
<dbReference type="EMBL" id="JBGFUD010003662">
    <property type="protein sequence ID" value="MFH4978922.1"/>
    <property type="molecule type" value="Genomic_DNA"/>
</dbReference>
<gene>
    <name evidence="6" type="ORF">AB6A40_005631</name>
</gene>
<evidence type="ECO:0000256" key="2">
    <source>
        <dbReference type="PIRSR" id="PIRSR639126-1"/>
    </source>
</evidence>
<dbReference type="InterPro" id="IPR013024">
    <property type="entry name" value="GGCT-like"/>
</dbReference>
<dbReference type="CDD" id="cd06661">
    <property type="entry name" value="GGCT_like"/>
    <property type="match status" value="1"/>
</dbReference>
<proteinExistence type="inferred from homology"/>
<keyword evidence="7" id="KW-1185">Reference proteome</keyword>
<evidence type="ECO:0000313" key="6">
    <source>
        <dbReference type="EMBL" id="MFH4978922.1"/>
    </source>
</evidence>
<evidence type="ECO:0000313" key="7">
    <source>
        <dbReference type="Proteomes" id="UP001608902"/>
    </source>
</evidence>
<dbReference type="Pfam" id="PF06094">
    <property type="entry name" value="GGACT"/>
    <property type="match status" value="1"/>
</dbReference>
<dbReference type="Gene3D" id="3.10.490.10">
    <property type="entry name" value="Gamma-glutamyl cyclotransferase-like"/>
    <property type="match status" value="1"/>
</dbReference>
<dbReference type="SUPFAM" id="SSF110857">
    <property type="entry name" value="Gamma-glutamyl cyclotransferase-like"/>
    <property type="match status" value="1"/>
</dbReference>
<evidence type="ECO:0000256" key="4">
    <source>
        <dbReference type="SAM" id="MobiDB-lite"/>
    </source>
</evidence>
<dbReference type="InterPro" id="IPR039126">
    <property type="entry name" value="GGACT"/>
</dbReference>
<dbReference type="AlphaFoldDB" id="A0ABD6EQT9"/>
<dbReference type="PANTHER" id="PTHR12510">
    <property type="entry name" value="TROPONIN C-AKIN-1 PROTEIN"/>
    <property type="match status" value="1"/>
</dbReference>
<feature type="domain" description="Gamma-glutamylcyclotransferase AIG2-like" evidence="5">
    <location>
        <begin position="39"/>
        <end position="147"/>
    </location>
</feature>
<feature type="active site" description="Proton acceptor" evidence="2">
    <location>
        <position position="117"/>
    </location>
</feature>
<accession>A0ABD6EQT9</accession>